<dbReference type="AlphaFoldDB" id="A0AAW0EPB3"/>
<gene>
    <name evidence="5" type="ORF">NESM_000533300</name>
</gene>
<dbReference type="CDD" id="cd00105">
    <property type="entry name" value="KH-I"/>
    <property type="match status" value="2"/>
</dbReference>
<feature type="domain" description="K Homology" evidence="4">
    <location>
        <begin position="478"/>
        <end position="541"/>
    </location>
</feature>
<feature type="region of interest" description="Disordered" evidence="3">
    <location>
        <begin position="61"/>
        <end position="84"/>
    </location>
</feature>
<feature type="region of interest" description="Disordered" evidence="3">
    <location>
        <begin position="786"/>
        <end position="816"/>
    </location>
</feature>
<evidence type="ECO:0000256" key="1">
    <source>
        <dbReference type="ARBA" id="ARBA00022737"/>
    </source>
</evidence>
<keyword evidence="6" id="KW-1185">Reference proteome</keyword>
<reference evidence="5 6" key="1">
    <citation type="journal article" date="2021" name="MBio">
        <title>A New Model Trypanosomatid, Novymonas esmeraldas: Genomic Perception of Its 'Candidatus Pandoraea novymonadis' Endosymbiont.</title>
        <authorList>
            <person name="Zakharova A."/>
            <person name="Saura A."/>
            <person name="Butenko A."/>
            <person name="Podesvova L."/>
            <person name="Warmusova S."/>
            <person name="Kostygov A.Y."/>
            <person name="Nenarokova A."/>
            <person name="Lukes J."/>
            <person name="Opperdoes F.R."/>
            <person name="Yurchenko V."/>
        </authorList>
    </citation>
    <scope>NUCLEOTIDE SEQUENCE [LARGE SCALE GENOMIC DNA]</scope>
    <source>
        <strain evidence="5 6">E262AT.01</strain>
    </source>
</reference>
<evidence type="ECO:0000313" key="5">
    <source>
        <dbReference type="EMBL" id="KAK7196000.1"/>
    </source>
</evidence>
<feature type="domain" description="K Homology" evidence="4">
    <location>
        <begin position="715"/>
        <end position="783"/>
    </location>
</feature>
<feature type="compositionally biased region" description="Polar residues" evidence="3">
    <location>
        <begin position="67"/>
        <end position="81"/>
    </location>
</feature>
<comment type="caution">
    <text evidence="5">The sequence shown here is derived from an EMBL/GenBank/DDBJ whole genome shotgun (WGS) entry which is preliminary data.</text>
</comment>
<dbReference type="SUPFAM" id="SSF54791">
    <property type="entry name" value="Eukaryotic type KH-domain (KH-domain type I)"/>
    <property type="match status" value="5"/>
</dbReference>
<dbReference type="EMBL" id="JAECZO010000066">
    <property type="protein sequence ID" value="KAK7196000.1"/>
    <property type="molecule type" value="Genomic_DNA"/>
</dbReference>
<evidence type="ECO:0000313" key="6">
    <source>
        <dbReference type="Proteomes" id="UP001430356"/>
    </source>
</evidence>
<dbReference type="Gene3D" id="3.30.1370.10">
    <property type="entry name" value="K Homology domain, type 1"/>
    <property type="match status" value="3"/>
</dbReference>
<dbReference type="InterPro" id="IPR036612">
    <property type="entry name" value="KH_dom_type_1_sf"/>
</dbReference>
<dbReference type="Proteomes" id="UP001430356">
    <property type="component" value="Unassembled WGS sequence"/>
</dbReference>
<evidence type="ECO:0000256" key="3">
    <source>
        <dbReference type="SAM" id="MobiDB-lite"/>
    </source>
</evidence>
<dbReference type="InterPro" id="IPR004087">
    <property type="entry name" value="KH_dom"/>
</dbReference>
<feature type="domain" description="K Homology" evidence="4">
    <location>
        <begin position="273"/>
        <end position="339"/>
    </location>
</feature>
<dbReference type="SMART" id="SM00322">
    <property type="entry name" value="KH"/>
    <property type="match status" value="5"/>
</dbReference>
<organism evidence="5 6">
    <name type="scientific">Novymonas esmeraldas</name>
    <dbReference type="NCBI Taxonomy" id="1808958"/>
    <lineage>
        <taxon>Eukaryota</taxon>
        <taxon>Discoba</taxon>
        <taxon>Euglenozoa</taxon>
        <taxon>Kinetoplastea</taxon>
        <taxon>Metakinetoplastina</taxon>
        <taxon>Trypanosomatida</taxon>
        <taxon>Trypanosomatidae</taxon>
        <taxon>Novymonas</taxon>
    </lineage>
</organism>
<evidence type="ECO:0000256" key="2">
    <source>
        <dbReference type="PROSITE-ProRule" id="PRU00117"/>
    </source>
</evidence>
<dbReference type="PANTHER" id="PTHR10288">
    <property type="entry name" value="KH DOMAIN CONTAINING RNA BINDING PROTEIN"/>
    <property type="match status" value="1"/>
</dbReference>
<dbReference type="Pfam" id="PF00013">
    <property type="entry name" value="KH_1"/>
    <property type="match status" value="3"/>
</dbReference>
<feature type="domain" description="K Homology" evidence="4">
    <location>
        <begin position="345"/>
        <end position="408"/>
    </location>
</feature>
<feature type="domain" description="K Homology" evidence="4">
    <location>
        <begin position="409"/>
        <end position="475"/>
    </location>
</feature>
<feature type="region of interest" description="Disordered" evidence="3">
    <location>
        <begin position="566"/>
        <end position="589"/>
    </location>
</feature>
<dbReference type="GO" id="GO:0003723">
    <property type="term" value="F:RNA binding"/>
    <property type="evidence" value="ECO:0007669"/>
    <property type="project" value="UniProtKB-UniRule"/>
</dbReference>
<dbReference type="PROSITE" id="PS50084">
    <property type="entry name" value="KH_TYPE_1"/>
    <property type="match status" value="4"/>
</dbReference>
<name>A0AAW0EPB3_9TRYP</name>
<proteinExistence type="predicted"/>
<protein>
    <submittedName>
        <fullName evidence="5">KH domain containing protein</fullName>
    </submittedName>
</protein>
<evidence type="ECO:0000259" key="4">
    <source>
        <dbReference type="SMART" id="SM00322"/>
    </source>
</evidence>
<dbReference type="InterPro" id="IPR004088">
    <property type="entry name" value="KH_dom_type_1"/>
</dbReference>
<keyword evidence="2" id="KW-0694">RNA-binding</keyword>
<keyword evidence="1" id="KW-0677">Repeat</keyword>
<dbReference type="Gene3D" id="3.30.310.210">
    <property type="match status" value="1"/>
</dbReference>
<accession>A0AAW0EPB3</accession>
<sequence length="816" mass="87659">MTRAGADGAVQAVEPPPRYPASMMLHAIADNTVAALLTTEETLQASTSSLRARRRELHAKRDALARQRTSARSGAQSTLDDTISERHKERRRLLAALEELRGLYGNRSAARDAVVGADFALGVARQAHTDAEGQLLAEQQKLKTLGKDRGAAGKAAEQRKVVEACRKELAAREASRTAKEAELATARAAFDATTPDAAARSARDAEMADLRLQLSRVLEELDALNSKRRSAAAAGGDGTAAAAFEDVRAALDAVGAELPAAEEELAAVRQRIFPATQHFVYNPKYHAAIVGRAGATLRQLQEDFGVAVCIDMLPAGHGYVVGGAAEAAACMDAIACVLQDEEAKAFATTLVLEDPTLRRELVGPRGTVVEQFQEDFDVSLQVAETSVTVTGRRQAVAAATQAIRVLLESHTVQEMPVAADLLPALLGRGGRTIAQISDDSGVRHLRVDRERGIVKATGAPEAIRRAFELCRSAMGDVDGASRVVHADDAWVAAVVGPRGAVVRALEEETGARITCSGTTISLRGSHEAVQLAHERVLALRRAERVVLVDPRHLHFLTAPIVAVVGDEEPPSPTARAPSPHRGPSGGSAISPLEAVRRATQCDQVVPLRAEGRVVLRGSTDAVDTAYGLLKLLTRHNEPYTINVVFLDVLRTFMLSRRKQWGHRTLLDHVQAHFASPVRIDVDWGSRRMAVSSCCEREARAAARELVDSLKEYCADHVRIISNFPEDAMRRLVGTKGSTIRKLEETTETEITLVRDRAQVQVHHVSGDVVKLEAAVRAIRVAVFGDDDGDDEGGEGNPADALAVQSPTSTRVPHLSK</sequence>